<dbReference type="EMBL" id="AATQ01000032">
    <property type="protein sequence ID" value="EAU45081.1"/>
    <property type="molecule type" value="Genomic_DNA"/>
</dbReference>
<evidence type="ECO:0000313" key="2">
    <source>
        <dbReference type="EMBL" id="EAU45081.1"/>
    </source>
</evidence>
<protein>
    <submittedName>
        <fullName evidence="1">Uncharacterized protein</fullName>
    </submittedName>
</protein>
<proteinExistence type="predicted"/>
<evidence type="ECO:0000313" key="1">
    <source>
        <dbReference type="EMBL" id="EAU43927.1"/>
    </source>
</evidence>
<gene>
    <name evidence="2" type="ORF">R2601_22881</name>
    <name evidence="1" type="ORF">R2601_23950</name>
</gene>
<dbReference type="AlphaFoldDB" id="Q0FI89"/>
<dbReference type="HOGENOM" id="CLU_2701494_0_0_5"/>
<dbReference type="InterPro" id="IPR036626">
    <property type="entry name" value="GpW_sf"/>
</dbReference>
<evidence type="ECO:0000313" key="3">
    <source>
        <dbReference type="Proteomes" id="UP000006230"/>
    </source>
</evidence>
<comment type="caution">
    <text evidence="1">The sequence shown here is derived from an EMBL/GenBank/DDBJ whole genome shotgun (WGS) entry which is preliminary data.</text>
</comment>
<dbReference type="Proteomes" id="UP000006230">
    <property type="component" value="Unassembled WGS sequence"/>
</dbReference>
<organism evidence="1 3">
    <name type="scientific">Salipiger bermudensis (strain DSM 26914 / JCM 13377 / KCTC 12554 / HTCC2601)</name>
    <name type="common">Pelagibaca bermudensis</name>
    <dbReference type="NCBI Taxonomy" id="314265"/>
    <lineage>
        <taxon>Bacteria</taxon>
        <taxon>Pseudomonadati</taxon>
        <taxon>Pseudomonadota</taxon>
        <taxon>Alphaproteobacteria</taxon>
        <taxon>Rhodobacterales</taxon>
        <taxon>Roseobacteraceae</taxon>
        <taxon>Salipiger</taxon>
    </lineage>
</organism>
<accession>Q0FI89</accession>
<dbReference type="STRING" id="314265.R2601_22881"/>
<reference evidence="1 3" key="1">
    <citation type="journal article" date="2010" name="J. Bacteriol.">
        <title>Genome sequences of Pelagibaca bermudensis HTCC2601T and Maritimibacter alkaliphilus HTCC2654T, the type strains of two marine Roseobacter genera.</title>
        <authorList>
            <person name="Thrash J.C."/>
            <person name="Cho J.C."/>
            <person name="Ferriera S."/>
            <person name="Johnson J."/>
            <person name="Vergin K.L."/>
            <person name="Giovannoni S.J."/>
        </authorList>
    </citation>
    <scope>NUCLEOTIDE SEQUENCE [LARGE SCALE GENOMIC DNA]</scope>
    <source>
        <strain evidence="3">DSM 26914 / JCM 13377 / KCTC 12554 / HTCC2601</strain>
        <strain evidence="1">HTCC2601</strain>
    </source>
</reference>
<dbReference type="Pfam" id="PF02831">
    <property type="entry name" value="gpW"/>
    <property type="match status" value="1"/>
</dbReference>
<sequence>MPIETATLEARLTEAENALHKLLLGQTVTVVSYDGHRTEFKPADEGKLRRYVQELKRKLGQAPAGRMSRRVVF</sequence>
<dbReference type="InterPro" id="IPR004174">
    <property type="entry name" value="GpW"/>
</dbReference>
<dbReference type="SUPFAM" id="SSF64210">
    <property type="entry name" value="Head-to-tail joining protein W, gpW"/>
    <property type="match status" value="1"/>
</dbReference>
<dbReference type="OrthoDB" id="7868825at2"/>
<dbReference type="RefSeq" id="WP_007799782.1">
    <property type="nucleotide sequence ID" value="NZ_DS022276.1"/>
</dbReference>
<dbReference type="Gene3D" id="3.30.1580.10">
    <property type="entry name" value="Head-to-tail joining protein W"/>
    <property type="match status" value="1"/>
</dbReference>
<dbReference type="eggNOG" id="ENOG50334V2">
    <property type="taxonomic scope" value="Bacteria"/>
</dbReference>
<dbReference type="EMBL" id="AATQ01000061">
    <property type="protein sequence ID" value="EAU43927.1"/>
    <property type="molecule type" value="Genomic_DNA"/>
</dbReference>
<name>Q0FI89_SALBH</name>
<keyword evidence="3" id="KW-1185">Reference proteome</keyword>
<dbReference type="GO" id="GO:0019058">
    <property type="term" value="P:viral life cycle"/>
    <property type="evidence" value="ECO:0007669"/>
    <property type="project" value="InterPro"/>
</dbReference>